<feature type="transmembrane region" description="Helical" evidence="1">
    <location>
        <begin position="33"/>
        <end position="55"/>
    </location>
</feature>
<feature type="transmembrane region" description="Helical" evidence="1">
    <location>
        <begin position="7"/>
        <end position="27"/>
    </location>
</feature>
<accession>A0ABX7ASQ7</accession>
<evidence type="ECO:0000313" key="2">
    <source>
        <dbReference type="EMBL" id="QQP12849.1"/>
    </source>
</evidence>
<reference evidence="2 3" key="1">
    <citation type="submission" date="2020-01" db="EMBL/GenBank/DDBJ databases">
        <authorList>
            <person name="Liu G."/>
            <person name="Liu B."/>
        </authorList>
    </citation>
    <scope>NUCLEOTIDE SEQUENCE [LARGE SCALE GENOMIC DNA]</scope>
    <source>
        <strain evidence="2 3">FJAT-51161</strain>
    </source>
</reference>
<keyword evidence="1" id="KW-0812">Transmembrane</keyword>
<evidence type="ECO:0000256" key="1">
    <source>
        <dbReference type="SAM" id="Phobius"/>
    </source>
</evidence>
<dbReference type="Proteomes" id="UP000596049">
    <property type="component" value="Chromosome"/>
</dbReference>
<gene>
    <name evidence="2" type="ORF">FJQ98_01795</name>
</gene>
<keyword evidence="1" id="KW-1133">Transmembrane helix</keyword>
<keyword evidence="1" id="KW-0472">Membrane</keyword>
<protein>
    <submittedName>
        <fullName evidence="2">Uncharacterized protein</fullName>
    </submittedName>
</protein>
<dbReference type="RefSeq" id="WP_053595846.1">
    <property type="nucleotide sequence ID" value="NZ_CP067341.1"/>
</dbReference>
<name>A0ABX7ASQ7_9BACI</name>
<keyword evidence="3" id="KW-1185">Reference proteome</keyword>
<dbReference type="EMBL" id="CP067341">
    <property type="protein sequence ID" value="QQP12849.1"/>
    <property type="molecule type" value="Genomic_DNA"/>
</dbReference>
<evidence type="ECO:0000313" key="3">
    <source>
        <dbReference type="Proteomes" id="UP000596049"/>
    </source>
</evidence>
<proteinExistence type="predicted"/>
<sequence length="68" mass="7913">MKFLDSNFFIFILAFVIAIAFVNPPVIYDFKSIIYFSIYLMILISAGFVTLKLLFKMFDLAVLKFSKN</sequence>
<organism evidence="2 3">
    <name type="scientific">Lysinibacillus agricola</name>
    <dbReference type="NCBI Taxonomy" id="2590012"/>
    <lineage>
        <taxon>Bacteria</taxon>
        <taxon>Bacillati</taxon>
        <taxon>Bacillota</taxon>
        <taxon>Bacilli</taxon>
        <taxon>Bacillales</taxon>
        <taxon>Bacillaceae</taxon>
        <taxon>Lysinibacillus</taxon>
    </lineage>
</organism>